<dbReference type="OrthoDB" id="442947at2759"/>
<dbReference type="InterPro" id="IPR004087">
    <property type="entry name" value="KH_dom"/>
</dbReference>
<dbReference type="InterPro" id="IPR036612">
    <property type="entry name" value="KH_dom_type_1_sf"/>
</dbReference>
<organism evidence="5 6">
    <name type="scientific">Meloidogyne enterolobii</name>
    <name type="common">Root-knot nematode worm</name>
    <name type="synonym">Meloidogyne mayaguensis</name>
    <dbReference type="NCBI Taxonomy" id="390850"/>
    <lineage>
        <taxon>Eukaryota</taxon>
        <taxon>Metazoa</taxon>
        <taxon>Ecdysozoa</taxon>
        <taxon>Nematoda</taxon>
        <taxon>Chromadorea</taxon>
        <taxon>Rhabditida</taxon>
        <taxon>Tylenchina</taxon>
        <taxon>Tylenchomorpha</taxon>
        <taxon>Tylenchoidea</taxon>
        <taxon>Meloidogynidae</taxon>
        <taxon>Meloidogyninae</taxon>
        <taxon>Meloidogyne</taxon>
    </lineage>
</organism>
<dbReference type="PANTHER" id="PTHR10288">
    <property type="entry name" value="KH DOMAIN CONTAINING RNA BINDING PROTEIN"/>
    <property type="match status" value="1"/>
</dbReference>
<feature type="domain" description="K Homology" evidence="4">
    <location>
        <begin position="138"/>
        <end position="209"/>
    </location>
</feature>
<dbReference type="CDD" id="cd02396">
    <property type="entry name" value="KH-I_PCBP_rpt2"/>
    <property type="match status" value="1"/>
</dbReference>
<dbReference type="Proteomes" id="UP000580250">
    <property type="component" value="Unassembled WGS sequence"/>
</dbReference>
<proteinExistence type="predicted"/>
<dbReference type="AlphaFoldDB" id="A0A6V7TWH2"/>
<dbReference type="Gene3D" id="3.30.1370.10">
    <property type="entry name" value="K Homology domain, type 1"/>
    <property type="match status" value="2"/>
</dbReference>
<keyword evidence="2" id="KW-0694">RNA-binding</keyword>
<dbReference type="SUPFAM" id="SSF54791">
    <property type="entry name" value="Eukaryotic type KH-domain (KH-domain type I)"/>
    <property type="match status" value="2"/>
</dbReference>
<reference evidence="5 6" key="1">
    <citation type="submission" date="2020-08" db="EMBL/GenBank/DDBJ databases">
        <authorList>
            <person name="Koutsovoulos G."/>
            <person name="Danchin GJ E."/>
        </authorList>
    </citation>
    <scope>NUCLEOTIDE SEQUENCE [LARGE SCALE GENOMIC DNA]</scope>
</reference>
<keyword evidence="1" id="KW-0677">Repeat</keyword>
<name>A0A6V7TWH2_MELEN</name>
<evidence type="ECO:0000256" key="1">
    <source>
        <dbReference type="ARBA" id="ARBA00022737"/>
    </source>
</evidence>
<dbReference type="Pfam" id="PF00013">
    <property type="entry name" value="KH_1"/>
    <property type="match status" value="2"/>
</dbReference>
<evidence type="ECO:0000313" key="5">
    <source>
        <dbReference type="EMBL" id="CAD2137199.1"/>
    </source>
</evidence>
<protein>
    <recommendedName>
        <fullName evidence="4">K Homology domain-containing protein</fullName>
    </recommendedName>
</protein>
<comment type="caution">
    <text evidence="5">The sequence shown here is derived from an EMBL/GenBank/DDBJ whole genome shotgun (WGS) entry which is preliminary data.</text>
</comment>
<dbReference type="InterPro" id="IPR004088">
    <property type="entry name" value="KH_dom_type_1"/>
</dbReference>
<dbReference type="PROSITE" id="PS50084">
    <property type="entry name" value="KH_TYPE_1"/>
    <property type="match status" value="2"/>
</dbReference>
<evidence type="ECO:0000313" key="6">
    <source>
        <dbReference type="Proteomes" id="UP000580250"/>
    </source>
</evidence>
<evidence type="ECO:0000256" key="3">
    <source>
        <dbReference type="SAM" id="MobiDB-lite"/>
    </source>
</evidence>
<dbReference type="SMART" id="SM00322">
    <property type="entry name" value="KH"/>
    <property type="match status" value="2"/>
</dbReference>
<feature type="region of interest" description="Disordered" evidence="3">
    <location>
        <begin position="19"/>
        <end position="53"/>
    </location>
</feature>
<gene>
    <name evidence="5" type="ORF">MENT_LOCUS5352</name>
</gene>
<dbReference type="EMBL" id="CAJEWN010000019">
    <property type="protein sequence ID" value="CAD2137199.1"/>
    <property type="molecule type" value="Genomic_DNA"/>
</dbReference>
<feature type="compositionally biased region" description="Low complexity" evidence="3">
    <location>
        <begin position="25"/>
        <end position="51"/>
    </location>
</feature>
<sequence length="489" mass="52811">MEINKNNNKNNKIISSFYSSPKTLIPQNSDNKNNNNSPPSNENTINNSTEPQQKDNVILTVRMLMQGKDVGSIIGKKGDFIRQIRENSGAKINITDGSCPERIVTISGTFVAIDQAFTLIVRKFEEDIPSTQTGAIKPPITLRLIIPASQCGSLIGKGGSKIREIRDKTGASLQVANEMLSNSTEKPVTISGNSEALIGCMQHVCHILLDSPAKGPTIQYKPLGTLTNILTPSTSVLASVVASGGGGKLILGGASQQQSTQQPTLPFIGGLPPPLWQQQLLLQQLQQQQTQRNIISNNIPLLIPQSVQEQIALLNNQQLSRFLPVSSSSNFSTYPQQTAAFLASTLNPTLVPNSIPNLQHIEAQSSTSGIPGFDPVIAALLAQQGTSSIDYASILAAQKQQSLLSDPSTINLQHQQMLLQQQHLNNLLLYQQQQQSQLQTTTETSNTSITPTTTASVSLPTDTMVLAAAFGSNNNNVTTNKKKQRYTPY</sequence>
<dbReference type="CDD" id="cd22438">
    <property type="entry name" value="KH-I_PCBP_rpt1"/>
    <property type="match status" value="1"/>
</dbReference>
<dbReference type="GO" id="GO:0003723">
    <property type="term" value="F:RNA binding"/>
    <property type="evidence" value="ECO:0007669"/>
    <property type="project" value="UniProtKB-UniRule"/>
</dbReference>
<feature type="domain" description="K Homology" evidence="4">
    <location>
        <begin position="57"/>
        <end position="125"/>
    </location>
</feature>
<accession>A0A6V7TWH2</accession>
<evidence type="ECO:0000256" key="2">
    <source>
        <dbReference type="PROSITE-ProRule" id="PRU00117"/>
    </source>
</evidence>
<evidence type="ECO:0000259" key="4">
    <source>
        <dbReference type="SMART" id="SM00322"/>
    </source>
</evidence>